<name>A0ABT1Y8K7_9FIRM</name>
<evidence type="ECO:0000313" key="2">
    <source>
        <dbReference type="Proteomes" id="UP001524944"/>
    </source>
</evidence>
<gene>
    <name evidence="1" type="primary">mobC</name>
    <name evidence="1" type="ORF">NVS47_17165</name>
</gene>
<proteinExistence type="predicted"/>
<evidence type="ECO:0000313" key="1">
    <source>
        <dbReference type="EMBL" id="MCR6547219.1"/>
    </source>
</evidence>
<dbReference type="Proteomes" id="UP001524944">
    <property type="component" value="Unassembled WGS sequence"/>
</dbReference>
<keyword evidence="2" id="KW-1185">Reference proteome</keyword>
<dbReference type="InterPro" id="IPR053842">
    <property type="entry name" value="NikA-like"/>
</dbReference>
<reference evidence="1 2" key="1">
    <citation type="submission" date="2022-08" db="EMBL/GenBank/DDBJ databases">
        <title>Proteogenomics of the novel Dehalobacterium formicoaceticum strain EZ94 highlights a key role of methyltransferases during anaerobic dichloromethane degradation.</title>
        <authorList>
            <person name="Wasmund K."/>
        </authorList>
    </citation>
    <scope>NUCLEOTIDE SEQUENCE [LARGE SCALE GENOMIC DNA]</scope>
    <source>
        <strain evidence="1 2">EZ94</strain>
    </source>
</reference>
<dbReference type="RefSeq" id="WP_089609030.1">
    <property type="nucleotide sequence ID" value="NZ_CP022121.1"/>
</dbReference>
<organism evidence="1 2">
    <name type="scientific">Dehalobacterium formicoaceticum</name>
    <dbReference type="NCBI Taxonomy" id="51515"/>
    <lineage>
        <taxon>Bacteria</taxon>
        <taxon>Bacillati</taxon>
        <taxon>Bacillota</taxon>
        <taxon>Clostridia</taxon>
        <taxon>Eubacteriales</taxon>
        <taxon>Peptococcaceae</taxon>
        <taxon>Dehalobacterium</taxon>
    </lineage>
</organism>
<accession>A0ABT1Y8K7</accession>
<dbReference type="Pfam" id="PF21983">
    <property type="entry name" value="NikA-like"/>
    <property type="match status" value="1"/>
</dbReference>
<comment type="caution">
    <text evidence="1">The sequence shown here is derived from an EMBL/GenBank/DDBJ whole genome shotgun (WGS) entry which is preliminary data.</text>
</comment>
<protein>
    <submittedName>
        <fullName evidence="1">Plasmid mobilization relaxosome protein MobC</fullName>
    </submittedName>
</protein>
<dbReference type="EMBL" id="JANPWE010000019">
    <property type="protein sequence ID" value="MCR6547219.1"/>
    <property type="molecule type" value="Genomic_DNA"/>
</dbReference>
<sequence>MLKRSIKITFRLNAKEQQSLVKQVKKSGLSQEAFIRSLINGYIPKELPPPDYFSMLRELHAIGSNLNQIAAKANATGHIDKTVFQYEANRLRKAVQDIIEAVTAPERRADNGNHSDMGCNRPP</sequence>